<evidence type="ECO:0000313" key="1">
    <source>
        <dbReference type="EMBL" id="OWY93798.1"/>
    </source>
</evidence>
<dbReference type="Proteomes" id="UP000198211">
    <property type="component" value="Unassembled WGS sequence"/>
</dbReference>
<proteinExistence type="predicted"/>
<accession>A0A225ULH4</accession>
<name>A0A225ULH4_9STRA</name>
<keyword evidence="2" id="KW-1185">Reference proteome</keyword>
<organism evidence="1 2">
    <name type="scientific">Phytophthora megakarya</name>
    <dbReference type="NCBI Taxonomy" id="4795"/>
    <lineage>
        <taxon>Eukaryota</taxon>
        <taxon>Sar</taxon>
        <taxon>Stramenopiles</taxon>
        <taxon>Oomycota</taxon>
        <taxon>Peronosporomycetes</taxon>
        <taxon>Peronosporales</taxon>
        <taxon>Peronosporaceae</taxon>
        <taxon>Phytophthora</taxon>
    </lineage>
</organism>
<dbReference type="AlphaFoldDB" id="A0A225ULH4"/>
<gene>
    <name evidence="1" type="ORF">PHMEG_00036670</name>
</gene>
<dbReference type="OrthoDB" id="125009at2759"/>
<comment type="caution">
    <text evidence="1">The sequence shown here is derived from an EMBL/GenBank/DDBJ whole genome shotgun (WGS) entry which is preliminary data.</text>
</comment>
<dbReference type="EMBL" id="NBNE01015424">
    <property type="protein sequence ID" value="OWY93798.1"/>
    <property type="molecule type" value="Genomic_DNA"/>
</dbReference>
<sequence length="65" mass="7286">MDAMTEDITVVKTCIFMTSTRISGEKAAETKAAAQHSVARLYKQIMEDRQRVIENALLDQARATK</sequence>
<reference evidence="2" key="1">
    <citation type="submission" date="2017-03" db="EMBL/GenBank/DDBJ databases">
        <title>Phytopthora megakarya and P. palmivora, two closely related causual agents of cacao black pod achieved similar genome size and gene model numbers by different mechanisms.</title>
        <authorList>
            <person name="Ali S."/>
            <person name="Shao J."/>
            <person name="Larry D.J."/>
            <person name="Kronmiller B."/>
            <person name="Shen D."/>
            <person name="Strem M.D."/>
            <person name="Melnick R.L."/>
            <person name="Guiltinan M.J."/>
            <person name="Tyler B.M."/>
            <person name="Meinhardt L.W."/>
            <person name="Bailey B.A."/>
        </authorList>
    </citation>
    <scope>NUCLEOTIDE SEQUENCE [LARGE SCALE GENOMIC DNA]</scope>
    <source>
        <strain evidence="2">zdho120</strain>
    </source>
</reference>
<protein>
    <submittedName>
        <fullName evidence="1">Uncharacterized protein</fullName>
    </submittedName>
</protein>
<evidence type="ECO:0000313" key="2">
    <source>
        <dbReference type="Proteomes" id="UP000198211"/>
    </source>
</evidence>